<dbReference type="Pfam" id="PF01536">
    <property type="entry name" value="SAM_decarbox"/>
    <property type="match status" value="1"/>
</dbReference>
<feature type="chain" id="PRO_5042002405" description="Adenosylmethionine decarboxylase" evidence="6">
    <location>
        <begin position="19"/>
        <end position="153"/>
    </location>
</feature>
<reference evidence="7" key="1">
    <citation type="journal article" date="2023" name="G3 (Bethesda)">
        <title>A reference genome for the long-term kleptoplast-retaining sea slug Elysia crispata morphotype clarki.</title>
        <authorList>
            <person name="Eastman K.E."/>
            <person name="Pendleton A.L."/>
            <person name="Shaikh M.A."/>
            <person name="Suttiyut T."/>
            <person name="Ogas R."/>
            <person name="Tomko P."/>
            <person name="Gavelis G."/>
            <person name="Widhalm J.R."/>
            <person name="Wisecaver J.H."/>
        </authorList>
    </citation>
    <scope>NUCLEOTIDE SEQUENCE</scope>
    <source>
        <strain evidence="7">ECLA1</strain>
    </source>
</reference>
<organism evidence="7 8">
    <name type="scientific">Elysia crispata</name>
    <name type="common">lettuce slug</name>
    <dbReference type="NCBI Taxonomy" id="231223"/>
    <lineage>
        <taxon>Eukaryota</taxon>
        <taxon>Metazoa</taxon>
        <taxon>Spiralia</taxon>
        <taxon>Lophotrochozoa</taxon>
        <taxon>Mollusca</taxon>
        <taxon>Gastropoda</taxon>
        <taxon>Heterobranchia</taxon>
        <taxon>Euthyneura</taxon>
        <taxon>Panpulmonata</taxon>
        <taxon>Sacoglossa</taxon>
        <taxon>Placobranchoidea</taxon>
        <taxon>Plakobranchidae</taxon>
        <taxon>Elysia</taxon>
    </lineage>
</organism>
<keyword evidence="8" id="KW-1185">Reference proteome</keyword>
<protein>
    <recommendedName>
        <fullName evidence="9">Adenosylmethionine decarboxylase</fullName>
    </recommendedName>
</protein>
<evidence type="ECO:0000256" key="3">
    <source>
        <dbReference type="ARBA" id="ARBA00023066"/>
    </source>
</evidence>
<dbReference type="Gene3D" id="3.60.90.10">
    <property type="entry name" value="S-adenosylmethionine decarboxylase"/>
    <property type="match status" value="1"/>
</dbReference>
<dbReference type="EMBL" id="JAWDGP010004735">
    <property type="protein sequence ID" value="KAK3762252.1"/>
    <property type="molecule type" value="Genomic_DNA"/>
</dbReference>
<evidence type="ECO:0000256" key="2">
    <source>
        <dbReference type="ARBA" id="ARBA00008466"/>
    </source>
</evidence>
<dbReference type="PANTHER" id="PTHR11570">
    <property type="entry name" value="S-ADENOSYLMETHIONINE DECARBOXYLASE"/>
    <property type="match status" value="1"/>
</dbReference>
<name>A0AAE0Z5G1_9GAST</name>
<dbReference type="PANTHER" id="PTHR11570:SF0">
    <property type="entry name" value="S-ADENOSYLMETHIONINE DECARBOXYLASE PROENZYME"/>
    <property type="match status" value="1"/>
</dbReference>
<comment type="catalytic activity">
    <reaction evidence="5">
        <text>S-adenosyl-L-methionine + H(+) = S-adenosyl 3-(methylsulfanyl)propylamine + CO2</text>
        <dbReference type="Rhea" id="RHEA:15981"/>
        <dbReference type="ChEBI" id="CHEBI:15378"/>
        <dbReference type="ChEBI" id="CHEBI:16526"/>
        <dbReference type="ChEBI" id="CHEBI:57443"/>
        <dbReference type="ChEBI" id="CHEBI:59789"/>
        <dbReference type="EC" id="4.1.1.50"/>
    </reaction>
</comment>
<keyword evidence="6" id="KW-0732">Signal</keyword>
<dbReference type="AlphaFoldDB" id="A0AAE0Z5G1"/>
<gene>
    <name evidence="7" type="ORF">RRG08_009065</name>
</gene>
<evidence type="ECO:0000256" key="4">
    <source>
        <dbReference type="ARBA" id="ARBA00023115"/>
    </source>
</evidence>
<comment type="pathway">
    <text evidence="1">Amine and polyamine biosynthesis; S-adenosylmethioninamine biosynthesis; S-adenosylmethioninamine from S-adenosyl-L-methionine: step 1/1.</text>
</comment>
<evidence type="ECO:0000256" key="6">
    <source>
        <dbReference type="SAM" id="SignalP"/>
    </source>
</evidence>
<dbReference type="Proteomes" id="UP001283361">
    <property type="component" value="Unassembled WGS sequence"/>
</dbReference>
<feature type="signal peptide" evidence="6">
    <location>
        <begin position="1"/>
        <end position="18"/>
    </location>
</feature>
<comment type="caution">
    <text evidence="7">The sequence shown here is derived from an EMBL/GenBank/DDBJ whole genome shotgun (WGS) entry which is preliminary data.</text>
</comment>
<dbReference type="GO" id="GO:0005829">
    <property type="term" value="C:cytosol"/>
    <property type="evidence" value="ECO:0007669"/>
    <property type="project" value="TreeGrafter"/>
</dbReference>
<dbReference type="PROSITE" id="PS01336">
    <property type="entry name" value="ADOMETDC"/>
    <property type="match status" value="1"/>
</dbReference>
<evidence type="ECO:0000256" key="1">
    <source>
        <dbReference type="ARBA" id="ARBA00004911"/>
    </source>
</evidence>
<dbReference type="InterPro" id="IPR048283">
    <property type="entry name" value="AdoMetDC-like"/>
</dbReference>
<evidence type="ECO:0000313" key="7">
    <source>
        <dbReference type="EMBL" id="KAK3762252.1"/>
    </source>
</evidence>
<dbReference type="SUPFAM" id="SSF56276">
    <property type="entry name" value="S-adenosylmethionine decarboxylase"/>
    <property type="match status" value="1"/>
</dbReference>
<sequence>MLFVLNWLFTFSVLYVLRDRERELRSQSVQLGRTIDNQLCNLSSTMAAAVSPHYYEGTEKLLEVWFTSSSNDERCDLRNIKREKWDTLLKLVQADIVSMMKDEDMDAYVLSESSMFVTKNRFILKTCGTTTLLLAVKDLVQMVKEECGFDKVV</sequence>
<evidence type="ECO:0008006" key="9">
    <source>
        <dbReference type="Google" id="ProtNLM"/>
    </source>
</evidence>
<comment type="similarity">
    <text evidence="2">Belongs to the eukaryotic AdoMetDC family.</text>
</comment>
<dbReference type="InterPro" id="IPR016067">
    <property type="entry name" value="S-AdoMet_deCO2ase_core"/>
</dbReference>
<dbReference type="InterPro" id="IPR018166">
    <property type="entry name" value="S-AdoMet_deCO2ase_CS"/>
</dbReference>
<accession>A0AAE0Z5G1</accession>
<evidence type="ECO:0000313" key="8">
    <source>
        <dbReference type="Proteomes" id="UP001283361"/>
    </source>
</evidence>
<feature type="non-terminal residue" evidence="7">
    <location>
        <position position="1"/>
    </location>
</feature>
<dbReference type="GO" id="GO:0004014">
    <property type="term" value="F:adenosylmethionine decarboxylase activity"/>
    <property type="evidence" value="ECO:0007669"/>
    <property type="project" value="UniProtKB-EC"/>
</dbReference>
<keyword evidence="3" id="KW-0745">Spermidine biosynthesis</keyword>
<keyword evidence="4" id="KW-0620">Polyamine biosynthesis</keyword>
<dbReference type="GO" id="GO:0006597">
    <property type="term" value="P:spermine biosynthetic process"/>
    <property type="evidence" value="ECO:0007669"/>
    <property type="project" value="TreeGrafter"/>
</dbReference>
<proteinExistence type="inferred from homology"/>
<dbReference type="GO" id="GO:0008295">
    <property type="term" value="P:spermidine biosynthetic process"/>
    <property type="evidence" value="ECO:0007669"/>
    <property type="project" value="UniProtKB-KW"/>
</dbReference>
<evidence type="ECO:0000256" key="5">
    <source>
        <dbReference type="ARBA" id="ARBA00048112"/>
    </source>
</evidence>